<dbReference type="PANTHER" id="PTHR10606:SF44">
    <property type="entry name" value="6-PHOSPHOFRUCTO 2-KINASE_FRUCTOSE 2,6-BISPHOSPHATASE LONG FORM"/>
    <property type="match status" value="1"/>
</dbReference>
<dbReference type="InterPro" id="IPR029033">
    <property type="entry name" value="His_PPase_superfam"/>
</dbReference>
<dbReference type="eggNOG" id="COG0406">
    <property type="taxonomic scope" value="Bacteria"/>
</dbReference>
<name>B6G263_PEPHT</name>
<dbReference type="GO" id="GO:0003873">
    <property type="term" value="F:6-phosphofructo-2-kinase activity"/>
    <property type="evidence" value="ECO:0007669"/>
    <property type="project" value="TreeGrafter"/>
</dbReference>
<evidence type="ECO:0000313" key="4">
    <source>
        <dbReference type="Proteomes" id="UP000003178"/>
    </source>
</evidence>
<keyword evidence="4" id="KW-1185">Reference proteome</keyword>
<evidence type="ECO:0000313" key="3">
    <source>
        <dbReference type="EMBL" id="EEA84141.1"/>
    </source>
</evidence>
<dbReference type="InterPro" id="IPR003094">
    <property type="entry name" value="6Pfruct_kin"/>
</dbReference>
<comment type="caution">
    <text evidence="3">The sequence shown here is derived from an EMBL/GenBank/DDBJ whole genome shotgun (WGS) entry which is preliminary data.</text>
</comment>
<evidence type="ECO:0000256" key="2">
    <source>
        <dbReference type="PIRSR" id="PIRSR613078-2"/>
    </source>
</evidence>
<dbReference type="HOGENOM" id="CLU_033323_8_1_9"/>
<dbReference type="CDD" id="cd07067">
    <property type="entry name" value="HP_PGM_like"/>
    <property type="match status" value="1"/>
</dbReference>
<dbReference type="RefSeq" id="WP_006441065.1">
    <property type="nucleotide sequence ID" value="NZ_DS995362.1"/>
</dbReference>
<dbReference type="SUPFAM" id="SSF53254">
    <property type="entry name" value="Phosphoglycerate mutase-like"/>
    <property type="match status" value="1"/>
</dbReference>
<organism evidence="3 4">
    <name type="scientific">Peptacetobacter hiranonis (strain DSM 13275 / JCM 10541 / KCTC 15199 / TO-931)</name>
    <name type="common">Clostridium hiranonis</name>
    <dbReference type="NCBI Taxonomy" id="500633"/>
    <lineage>
        <taxon>Bacteria</taxon>
        <taxon>Bacillati</taxon>
        <taxon>Bacillota</taxon>
        <taxon>Clostridia</taxon>
        <taxon>Peptostreptococcales</taxon>
        <taxon>Peptostreptococcaceae</taxon>
        <taxon>Peptacetobacter</taxon>
    </lineage>
</organism>
<dbReference type="GO" id="GO:0004331">
    <property type="term" value="F:fructose-2,6-bisphosphate 2-phosphatase activity"/>
    <property type="evidence" value="ECO:0007669"/>
    <property type="project" value="TreeGrafter"/>
</dbReference>
<dbReference type="PANTHER" id="PTHR10606">
    <property type="entry name" value="6-PHOSPHOFRUCTO-2-KINASE/FRUCTOSE-2,6-BISPHOSPHATASE"/>
    <property type="match status" value="1"/>
</dbReference>
<dbReference type="Pfam" id="PF00300">
    <property type="entry name" value="His_Phos_1"/>
    <property type="match status" value="1"/>
</dbReference>
<reference evidence="3 4" key="2">
    <citation type="submission" date="2008-10" db="EMBL/GenBank/DDBJ databases">
        <title>Draft genome sequence of Clostridium hiranonis (DSM 13275).</title>
        <authorList>
            <person name="Sudarsanam P."/>
            <person name="Ley R."/>
            <person name="Guruge J."/>
            <person name="Turnbaugh P.J."/>
            <person name="Mahowald M."/>
            <person name="Liep D."/>
            <person name="Gordon J."/>
        </authorList>
    </citation>
    <scope>NUCLEOTIDE SEQUENCE [LARGE SCALE GENOMIC DNA]</scope>
    <source>
        <strain evidence="3 4">DSM 13275</strain>
    </source>
</reference>
<proteinExistence type="predicted"/>
<dbReference type="GO" id="GO:0005524">
    <property type="term" value="F:ATP binding"/>
    <property type="evidence" value="ECO:0007669"/>
    <property type="project" value="InterPro"/>
</dbReference>
<dbReference type="EMBL" id="ABWP01000088">
    <property type="protein sequence ID" value="EEA84141.1"/>
    <property type="molecule type" value="Genomic_DNA"/>
</dbReference>
<dbReference type="PIRSF" id="PIRSF000709">
    <property type="entry name" value="6PFK_2-Ptase"/>
    <property type="match status" value="1"/>
</dbReference>
<reference evidence="3 4" key="1">
    <citation type="submission" date="2008-09" db="EMBL/GenBank/DDBJ databases">
        <authorList>
            <person name="Fulton L."/>
            <person name="Clifton S."/>
            <person name="Fulton B."/>
            <person name="Xu J."/>
            <person name="Minx P."/>
            <person name="Pepin K.H."/>
            <person name="Johnson M."/>
            <person name="Thiruvilangam P."/>
            <person name="Bhonagiri V."/>
            <person name="Nash W.E."/>
            <person name="Mardis E.R."/>
            <person name="Wilson R.K."/>
        </authorList>
    </citation>
    <scope>NUCLEOTIDE SEQUENCE [LARGE SCALE GENOMIC DNA]</scope>
    <source>
        <strain evidence="3 4">DSM 13275</strain>
    </source>
</reference>
<feature type="binding site" evidence="2">
    <location>
        <position position="64"/>
    </location>
    <ligand>
        <name>substrate</name>
    </ligand>
</feature>
<accession>B6G263</accession>
<dbReference type="GO" id="GO:0006003">
    <property type="term" value="P:fructose 2,6-bisphosphate metabolic process"/>
    <property type="evidence" value="ECO:0007669"/>
    <property type="project" value="InterPro"/>
</dbReference>
<dbReference type="InterPro" id="IPR013078">
    <property type="entry name" value="His_Pase_superF_clade-1"/>
</dbReference>
<dbReference type="OrthoDB" id="7925971at2"/>
<gene>
    <name evidence="3" type="ORF">CLOHIR_02225</name>
</gene>
<protein>
    <submittedName>
        <fullName evidence="3">Phosphoglycerate mutase family protein</fullName>
    </submittedName>
</protein>
<dbReference type="AlphaFoldDB" id="B6G263"/>
<evidence type="ECO:0000256" key="1">
    <source>
        <dbReference type="PIRSR" id="PIRSR613078-1"/>
    </source>
</evidence>
<sequence length="203" mass="23747">MKRLVFIRHASTVANENGLLCGSMETDISEKGKLEIDYLKNKIEKLKQEGNWKFSKVYVSNSKRTEETVKDIADIENLEIIKIKDLGEIDFGDFEGKTFEWIKNEYPKEYDKICREGFEYRYPNGENAIEAYEKNKRAIEYILEDMEDDSTDIICAHGGSIRNILSYMLCGKLENHWNFKIENAKITVLEYDYGFSVLTKLNY</sequence>
<dbReference type="Proteomes" id="UP000003178">
    <property type="component" value="Unassembled WGS sequence"/>
</dbReference>
<dbReference type="STRING" id="500633.CLOHIR_02225"/>
<feature type="active site" description="Tele-phosphohistidine intermediate" evidence="1">
    <location>
        <position position="9"/>
    </location>
</feature>
<dbReference type="GO" id="GO:0005829">
    <property type="term" value="C:cytosol"/>
    <property type="evidence" value="ECO:0007669"/>
    <property type="project" value="TreeGrafter"/>
</dbReference>
<feature type="binding site" evidence="2">
    <location>
        <begin position="8"/>
        <end position="15"/>
    </location>
    <ligand>
        <name>substrate</name>
    </ligand>
</feature>
<dbReference type="SMART" id="SM00855">
    <property type="entry name" value="PGAM"/>
    <property type="match status" value="1"/>
</dbReference>
<dbReference type="Gene3D" id="3.40.50.1240">
    <property type="entry name" value="Phosphoglycerate mutase-like"/>
    <property type="match status" value="1"/>
</dbReference>
<feature type="active site" description="Proton donor/acceptor" evidence="1">
    <location>
        <position position="88"/>
    </location>
</feature>